<dbReference type="EMBL" id="JBHSXS010000004">
    <property type="protein sequence ID" value="MFC6880078.1"/>
    <property type="molecule type" value="Genomic_DNA"/>
</dbReference>
<accession>A0ABW2CG13</accession>
<dbReference type="InterPro" id="IPR032722">
    <property type="entry name" value="Deaminase_XOO_2897"/>
</dbReference>
<dbReference type="Proteomes" id="UP001596380">
    <property type="component" value="Unassembled WGS sequence"/>
</dbReference>
<evidence type="ECO:0000256" key="1">
    <source>
        <dbReference type="SAM" id="MobiDB-lite"/>
    </source>
</evidence>
<sequence>MGARHRRSGTPSQRGAAARGARGVFGKAAQDMFRLSKNGKRVDYLEPNQRVRDRAKKYTFKDGAKGRRPHVKSNKVPPGSSDLSRATQQARHRNQDTSAKNYAAYRYIDKDGNEGILVGRSQGTHSERSAGSLLLDEMQKGNIRKVTEVYTERAPCSPNKGNCDEWLYAHFAKNDPNFKVSHSWNYDGTDGTNAQVSGKIRTYARGLLGR</sequence>
<name>A0ABW2CG13_9ACTN</name>
<comment type="caution">
    <text evidence="2">The sequence shown here is derived from an EMBL/GenBank/DDBJ whole genome shotgun (WGS) entry which is preliminary data.</text>
</comment>
<keyword evidence="3" id="KW-1185">Reference proteome</keyword>
<feature type="region of interest" description="Disordered" evidence="1">
    <location>
        <begin position="36"/>
        <end position="100"/>
    </location>
</feature>
<organism evidence="2 3">
    <name type="scientific">Actinomadura yumaensis</name>
    <dbReference type="NCBI Taxonomy" id="111807"/>
    <lineage>
        <taxon>Bacteria</taxon>
        <taxon>Bacillati</taxon>
        <taxon>Actinomycetota</taxon>
        <taxon>Actinomycetes</taxon>
        <taxon>Streptosporangiales</taxon>
        <taxon>Thermomonosporaceae</taxon>
        <taxon>Actinomadura</taxon>
    </lineage>
</organism>
<proteinExistence type="predicted"/>
<feature type="compositionally biased region" description="Basic and acidic residues" evidence="1">
    <location>
        <begin position="40"/>
        <end position="52"/>
    </location>
</feature>
<protein>
    <submittedName>
        <fullName evidence="2">Nucleic acid/nucleotide deaminase domain-containing protein</fullName>
    </submittedName>
</protein>
<reference evidence="3" key="1">
    <citation type="journal article" date="2019" name="Int. J. Syst. Evol. Microbiol.">
        <title>The Global Catalogue of Microorganisms (GCM) 10K type strain sequencing project: providing services to taxonomists for standard genome sequencing and annotation.</title>
        <authorList>
            <consortium name="The Broad Institute Genomics Platform"/>
            <consortium name="The Broad Institute Genome Sequencing Center for Infectious Disease"/>
            <person name="Wu L."/>
            <person name="Ma J."/>
        </authorList>
    </citation>
    <scope>NUCLEOTIDE SEQUENCE [LARGE SCALE GENOMIC DNA]</scope>
    <source>
        <strain evidence="3">JCM 3369</strain>
    </source>
</reference>
<gene>
    <name evidence="2" type="ORF">ACFQKB_09910</name>
</gene>
<dbReference type="RefSeq" id="WP_160820585.1">
    <property type="nucleotide sequence ID" value="NZ_JBHSXE010000001.1"/>
</dbReference>
<evidence type="ECO:0000313" key="3">
    <source>
        <dbReference type="Proteomes" id="UP001596380"/>
    </source>
</evidence>
<feature type="region of interest" description="Disordered" evidence="1">
    <location>
        <begin position="1"/>
        <end position="24"/>
    </location>
</feature>
<evidence type="ECO:0000313" key="2">
    <source>
        <dbReference type="EMBL" id="MFC6880078.1"/>
    </source>
</evidence>
<dbReference type="Pfam" id="PF14440">
    <property type="entry name" value="XOO_2897-deam"/>
    <property type="match status" value="1"/>
</dbReference>